<feature type="coiled-coil region" evidence="1">
    <location>
        <begin position="122"/>
        <end position="149"/>
    </location>
</feature>
<feature type="region of interest" description="Disordered" evidence="2">
    <location>
        <begin position="91"/>
        <end position="113"/>
    </location>
</feature>
<keyword evidence="4" id="KW-1185">Reference proteome</keyword>
<dbReference type="AlphaFoldDB" id="A0A699ZYH0"/>
<keyword evidence="1" id="KW-0175">Coiled coil</keyword>
<comment type="caution">
    <text evidence="3">The sequence shown here is derived from an EMBL/GenBank/DDBJ whole genome shotgun (WGS) entry which is preliminary data.</text>
</comment>
<dbReference type="EMBL" id="BLLF01003077">
    <property type="protein sequence ID" value="GFH26270.1"/>
    <property type="molecule type" value="Genomic_DNA"/>
</dbReference>
<name>A0A699ZYH0_HAELA</name>
<gene>
    <name evidence="3" type="ORF">HaLaN_24394</name>
</gene>
<accession>A0A699ZYH0</accession>
<protein>
    <submittedName>
        <fullName evidence="3">OCRE domain-containing protein</fullName>
    </submittedName>
</protein>
<evidence type="ECO:0000313" key="3">
    <source>
        <dbReference type="EMBL" id="GFH26270.1"/>
    </source>
</evidence>
<dbReference type="Proteomes" id="UP000485058">
    <property type="component" value="Unassembled WGS sequence"/>
</dbReference>
<dbReference type="GO" id="GO:0005682">
    <property type="term" value="C:U5 snRNP"/>
    <property type="evidence" value="ECO:0007669"/>
    <property type="project" value="InterPro"/>
</dbReference>
<feature type="compositionally biased region" description="Basic and acidic residues" evidence="2">
    <location>
        <begin position="100"/>
        <end position="113"/>
    </location>
</feature>
<feature type="non-terminal residue" evidence="3">
    <location>
        <position position="1"/>
    </location>
</feature>
<sequence length="189" mass="20631">QKKGGGSGMDAAKPKGKTFAEIEAEEGGPVKESLLGMAQVKRALGRKQREVQVTDDTDIPTDVDAFEEAAEVEEEDGIKFTGFNLEEEKQTGYFDEEGAYVERKDKDEGERDAWMNSEDAKVVSAEVRLKIEERQRKEAEAEAAAKRAAPLTDRQIASMKAEMVGHMLATPAPDALSSDPELCPCPPLS</sequence>
<organism evidence="3 4">
    <name type="scientific">Haematococcus lacustris</name>
    <name type="common">Green alga</name>
    <name type="synonym">Haematococcus pluvialis</name>
    <dbReference type="NCBI Taxonomy" id="44745"/>
    <lineage>
        <taxon>Eukaryota</taxon>
        <taxon>Viridiplantae</taxon>
        <taxon>Chlorophyta</taxon>
        <taxon>core chlorophytes</taxon>
        <taxon>Chlorophyceae</taxon>
        <taxon>CS clade</taxon>
        <taxon>Chlamydomonadales</taxon>
        <taxon>Haematococcaceae</taxon>
        <taxon>Haematococcus</taxon>
    </lineage>
</organism>
<evidence type="ECO:0000256" key="2">
    <source>
        <dbReference type="SAM" id="MobiDB-lite"/>
    </source>
</evidence>
<dbReference type="PANTHER" id="PTHR13138:SF3">
    <property type="entry name" value="CD2 ANTIGEN CYTOPLASMIC TAIL-BINDING PROTEIN 2"/>
    <property type="match status" value="1"/>
</dbReference>
<dbReference type="PANTHER" id="PTHR13138">
    <property type="entry name" value="PROTEIN LIN1"/>
    <property type="match status" value="1"/>
</dbReference>
<dbReference type="InterPro" id="IPR039905">
    <property type="entry name" value="CD2BP2/Lin1"/>
</dbReference>
<evidence type="ECO:0000313" key="4">
    <source>
        <dbReference type="Proteomes" id="UP000485058"/>
    </source>
</evidence>
<evidence type="ECO:0000256" key="1">
    <source>
        <dbReference type="SAM" id="Coils"/>
    </source>
</evidence>
<proteinExistence type="predicted"/>
<reference evidence="3 4" key="1">
    <citation type="submission" date="2020-02" db="EMBL/GenBank/DDBJ databases">
        <title>Draft genome sequence of Haematococcus lacustris strain NIES-144.</title>
        <authorList>
            <person name="Morimoto D."/>
            <person name="Nakagawa S."/>
            <person name="Yoshida T."/>
            <person name="Sawayama S."/>
        </authorList>
    </citation>
    <scope>NUCLEOTIDE SEQUENCE [LARGE SCALE GENOMIC DNA]</scope>
    <source>
        <strain evidence="3 4">NIES-144</strain>
    </source>
</reference>